<evidence type="ECO:0000313" key="4">
    <source>
        <dbReference type="Proteomes" id="UP000222508"/>
    </source>
</evidence>
<keyword evidence="4" id="KW-1185">Reference proteome</keyword>
<dbReference type="Proteomes" id="UP000222508">
    <property type="component" value="Segment"/>
</dbReference>
<evidence type="ECO:0000259" key="2">
    <source>
        <dbReference type="Pfam" id="PF20744"/>
    </source>
</evidence>
<sequence>MAEYKLSELNSIDTVRSEDLLHLRIIKRSDMLGDEDRKMTYANFLASFKLERFLQLTGGDMTGNLGIVKLRYGGKDLLDPTGSSEVILGDTAKTFRINASALRLTVNDATRSATVYHTLNKPSPNELGMRTNTENDARYAMKETENTFLARQIININGVGLTLKSILPDGGAYIEARDSNNALRFTVGNLTSGTDVTLVNSKGATLTLGTNSVSVDKNFEINGQVQPNNWNNLDARFFTQTAADQRFARLNASNNFVGVNNFNGKTYVIADSNALNLRAATENAALFMRGYNSAGTGAWYVGQPDGTQSEIVLANQMTNVNLKIATEFSFNKAINVTGQVKPSDFANFDTRYVPSSLTNVLARTNAANVFTNPQTIVTTDAAFTLQSGTANSPLYIVGANADGNRRWYVGNGEGSRPNSLFLYNYSSGGVQLEIADTFMFNRSVSVTGQVQPTDWSNFDSRFYTQSAANSRYMLSGVSGTGTEVGDETGVAWNAKTGLYNVTSSSGGSTHLVYQMYLGIGASTPSAQLRFEYKNGGIYYRTARDSFGFEEFWSKIYTDKAKPTPSELGAYTKAEVDQRIASAVTDSTDLKKVYPVGIVTFFASNVNPNTAFPGTTWTYLTEGANRTIRIGSANGSDVKGLGGADTVALSVGHIPAHTHSFSGTTTTFDYGTKYTDAQGAHDHDRGNMEISGDFGFFRSDANSFYTASGAFAISGSQASRGYTGSQFTYGTPVNFYASRTWTGRTSWVGAHGHGVGIGAHNHTFSGNTGATGSGAAFSVLNTYIKLMAWVRTA</sequence>
<dbReference type="InterPro" id="IPR048388">
    <property type="entry name" value="Gp37_trimer"/>
</dbReference>
<accession>A0A291AY21</accession>
<name>A0A291AY21_9CAUD</name>
<dbReference type="EMBL" id="MF158040">
    <property type="protein sequence ID" value="ATE85922.1"/>
    <property type="molecule type" value="Genomic_DNA"/>
</dbReference>
<gene>
    <name evidence="3" type="ORF">Sf13_gp122</name>
</gene>
<dbReference type="InterPro" id="IPR022246">
    <property type="entry name" value="Phage_T7_Gp17_C"/>
</dbReference>
<feature type="domain" description="Tail fibre protein gp37 trimerization region" evidence="2">
    <location>
        <begin position="383"/>
        <end position="474"/>
    </location>
</feature>
<dbReference type="Pfam" id="PF12604">
    <property type="entry name" value="gp37_C"/>
    <property type="match status" value="1"/>
</dbReference>
<dbReference type="Pfam" id="PF20744">
    <property type="entry name" value="gp37_trimer"/>
    <property type="match status" value="3"/>
</dbReference>
<feature type="domain" description="Tail fibre protein gp37 trimerization region" evidence="2">
    <location>
        <begin position="170"/>
        <end position="246"/>
    </location>
</feature>
<feature type="domain" description="Tail fibre protein gp37 trimerization region" evidence="2">
    <location>
        <begin position="272"/>
        <end position="357"/>
    </location>
</feature>
<feature type="domain" description="Bacteriophage T7 Gp17 C-terminal" evidence="1">
    <location>
        <begin position="478"/>
        <end position="587"/>
    </location>
</feature>
<evidence type="ECO:0000313" key="3">
    <source>
        <dbReference type="EMBL" id="ATE85922.1"/>
    </source>
</evidence>
<dbReference type="Gene3D" id="6.20.80.10">
    <property type="match status" value="3"/>
</dbReference>
<reference evidence="3 4" key="1">
    <citation type="submission" date="2017-05" db="EMBL/GenBank/DDBJ databases">
        <title>The isolation and characterization of 16 novel Shigella-infecting phages from the environment.</title>
        <authorList>
            <person name="Doore S.M."/>
            <person name="Schrad J.R."/>
            <person name="Dover J.A."/>
            <person name="Parent K.N."/>
        </authorList>
    </citation>
    <scope>NUCLEOTIDE SEQUENCE [LARGE SCALE GENOMIC DNA]</scope>
</reference>
<proteinExistence type="predicted"/>
<evidence type="ECO:0000259" key="1">
    <source>
        <dbReference type="Pfam" id="PF12604"/>
    </source>
</evidence>
<organism evidence="3 4">
    <name type="scientific">Shigella phage Sf13</name>
    <dbReference type="NCBI Taxonomy" id="2024316"/>
    <lineage>
        <taxon>Viruses</taxon>
        <taxon>Duplodnaviria</taxon>
        <taxon>Heunggongvirae</taxon>
        <taxon>Uroviricota</taxon>
        <taxon>Caudoviricetes</taxon>
        <taxon>Andersonviridae</taxon>
        <taxon>Ounavirinae</taxon>
        <taxon>Mooglevirus</taxon>
        <taxon>Mooglevirus Sf13</taxon>
    </lineage>
</organism>
<protein>
    <submittedName>
        <fullName evidence="3">Tail fiber protein</fullName>
    </submittedName>
</protein>